<evidence type="ECO:0008006" key="3">
    <source>
        <dbReference type="Google" id="ProtNLM"/>
    </source>
</evidence>
<evidence type="ECO:0000313" key="2">
    <source>
        <dbReference type="Proteomes" id="UP000308744"/>
    </source>
</evidence>
<reference evidence="1 2" key="1">
    <citation type="submission" date="2019-04" db="EMBL/GenBank/DDBJ databases">
        <title>Lysinibacillus genome sequencing.</title>
        <authorList>
            <person name="Dunlap C."/>
        </authorList>
    </citation>
    <scope>NUCLEOTIDE SEQUENCE [LARGE SCALE GENOMIC DNA]</scope>
    <source>
        <strain evidence="1 2">CCTCC AB 2010389</strain>
    </source>
</reference>
<dbReference type="AlphaFoldDB" id="A0A4U2ZBC1"/>
<organism evidence="1 2">
    <name type="scientific">Lysinibacillus mangiferihumi</name>
    <dbReference type="NCBI Taxonomy" id="1130819"/>
    <lineage>
        <taxon>Bacteria</taxon>
        <taxon>Bacillati</taxon>
        <taxon>Bacillota</taxon>
        <taxon>Bacilli</taxon>
        <taxon>Bacillales</taxon>
        <taxon>Bacillaceae</taxon>
        <taxon>Lysinibacillus</taxon>
    </lineage>
</organism>
<name>A0A4U2ZBC1_9BACI</name>
<dbReference type="EMBL" id="SZPU01000015">
    <property type="protein sequence ID" value="TKI71649.1"/>
    <property type="molecule type" value="Genomic_DNA"/>
</dbReference>
<proteinExistence type="predicted"/>
<dbReference type="RefSeq" id="WP_107894609.1">
    <property type="nucleotide sequence ID" value="NZ_PYWM01000004.1"/>
</dbReference>
<dbReference type="Proteomes" id="UP000308744">
    <property type="component" value="Unassembled WGS sequence"/>
</dbReference>
<accession>A0A4U2ZBC1</accession>
<sequence length="172" mass="19590">MQILALEDIAVETESGERRETVRNRSSTYINNENGKFTVYLQSNYFNDPQELTLMIGAVQAVPKGEDFIEVDFGTQEVITKPDYLDWDISVEGQSLKTAAKKWDGSARHMFFTTAQKADGTELEYAGGSFSDDDEYLYATETFKNYDGKAKIKIDYFYNPIGENIEMKIPLK</sequence>
<protein>
    <recommendedName>
        <fullName evidence="3">DUF5643 domain-containing protein</fullName>
    </recommendedName>
</protein>
<evidence type="ECO:0000313" key="1">
    <source>
        <dbReference type="EMBL" id="TKI71649.1"/>
    </source>
</evidence>
<keyword evidence="2" id="KW-1185">Reference proteome</keyword>
<gene>
    <name evidence="1" type="ORF">FC756_04555</name>
</gene>
<comment type="caution">
    <text evidence="1">The sequence shown here is derived from an EMBL/GenBank/DDBJ whole genome shotgun (WGS) entry which is preliminary data.</text>
</comment>